<keyword evidence="1" id="KW-0732">Signal</keyword>
<gene>
    <name evidence="2" type="ORF">SAMN05444355_10538</name>
</gene>
<dbReference type="Proteomes" id="UP000183658">
    <property type="component" value="Unassembled WGS sequence"/>
</dbReference>
<reference evidence="3" key="1">
    <citation type="submission" date="2016-10" db="EMBL/GenBank/DDBJ databases">
        <authorList>
            <person name="Varghese N."/>
            <person name="Submissions S."/>
        </authorList>
    </citation>
    <scope>NUCLEOTIDE SEQUENCE [LARGE SCALE GENOMIC DNA]</scope>
    <source>
        <strain evidence="3">DSM 15719</strain>
    </source>
</reference>
<protein>
    <recommendedName>
        <fullName evidence="4">Sensor of ECF-type sigma factor</fullName>
    </recommendedName>
</protein>
<dbReference type="AlphaFoldDB" id="A0A1H9JS10"/>
<evidence type="ECO:0008006" key="4">
    <source>
        <dbReference type="Google" id="ProtNLM"/>
    </source>
</evidence>
<accession>A0A1H9JS10</accession>
<keyword evidence="3" id="KW-1185">Reference proteome</keyword>
<dbReference type="OrthoDB" id="675330at2"/>
<evidence type="ECO:0000256" key="1">
    <source>
        <dbReference type="SAM" id="SignalP"/>
    </source>
</evidence>
<dbReference type="EMBL" id="FOFZ01000005">
    <property type="protein sequence ID" value="SEQ89590.1"/>
    <property type="molecule type" value="Genomic_DNA"/>
</dbReference>
<organism evidence="2 3">
    <name type="scientific">Flavobacterium frigoris</name>
    <dbReference type="NCBI Taxonomy" id="229204"/>
    <lineage>
        <taxon>Bacteria</taxon>
        <taxon>Pseudomonadati</taxon>
        <taxon>Bacteroidota</taxon>
        <taxon>Flavobacteriia</taxon>
        <taxon>Flavobacteriales</taxon>
        <taxon>Flavobacteriaceae</taxon>
        <taxon>Flavobacterium</taxon>
    </lineage>
</organism>
<dbReference type="RefSeq" id="WP_074723067.1">
    <property type="nucleotide sequence ID" value="NZ_CBCRVS010000004.1"/>
</dbReference>
<feature type="signal peptide" evidence="1">
    <location>
        <begin position="1"/>
        <end position="20"/>
    </location>
</feature>
<sequence length="150" mass="17731">MNIKKIIPILLLLTSFSFYAQHSGMKDKKEQIKALKVAFLTTELDLTTREAQKFWPIYNTFDDKQFDIRYQKMRDFKSRMNDSALDDMSEKEASTLLNQIESADEELFLLRKKFTKDLKAVLPAVKIIKLRKSEEGFTRKLLHQYRSSKK</sequence>
<evidence type="ECO:0000313" key="3">
    <source>
        <dbReference type="Proteomes" id="UP000183658"/>
    </source>
</evidence>
<proteinExistence type="predicted"/>
<name>A0A1H9JS10_FLAFI</name>
<evidence type="ECO:0000313" key="2">
    <source>
        <dbReference type="EMBL" id="SEQ89590.1"/>
    </source>
</evidence>
<feature type="chain" id="PRO_5010371150" description="Sensor of ECF-type sigma factor" evidence="1">
    <location>
        <begin position="21"/>
        <end position="150"/>
    </location>
</feature>